<feature type="domain" description="Amidohydrolase-related" evidence="1">
    <location>
        <begin position="51"/>
        <end position="398"/>
    </location>
</feature>
<dbReference type="SUPFAM" id="SSF51338">
    <property type="entry name" value="Composite domain of metallo-dependent hydrolases"/>
    <property type="match status" value="2"/>
</dbReference>
<sequence>MKITFAHCNLLDGNENMILQKNVNIIVENEKIVSIDKDNLEGTIVDCTGKFVCPGLINMHVHLSSDGLYNHKNTDSKIARLVNSNPIGRYIGFRICQSFAYKELMSGVTTIRCVGGLSDVDSQIRDKIKQGKLIGPRMLVANRAITVENGYMHNQGPMEIHQLDDCKEALNKLLKTKPDFVKIMVTGTSTNNRLKDIEMPAELIRYITNVSHRNHLPVAAHVQTKRGIKLALENGVDIIEYGSYADDEELLLYIRKGAKLISILSGMIPYAHFDNTTTYISDSVKENAKYVFNGVIDNVKKAIDHQIPVGIGNDAGRPFICHSDFYRELVYFQKYMNVSNEYTLFLATKNNAKLLNIDNLTGTVEPGKYADFLILDENPAEDLKALRNINTVVFNGRVFKNPTIKRDYMNETLWKLYEDTII</sequence>
<dbReference type="InterPro" id="IPR006680">
    <property type="entry name" value="Amidohydro-rel"/>
</dbReference>
<protein>
    <submittedName>
        <fullName evidence="2">Amidohydrolase family protein</fullName>
    </submittedName>
</protein>
<dbReference type="Proteomes" id="UP000470082">
    <property type="component" value="Unassembled WGS sequence"/>
</dbReference>
<dbReference type="InterPro" id="IPR057744">
    <property type="entry name" value="OTAase-like"/>
</dbReference>
<dbReference type="InterPro" id="IPR011059">
    <property type="entry name" value="Metal-dep_hydrolase_composite"/>
</dbReference>
<keyword evidence="3" id="KW-1185">Reference proteome</keyword>
<name>A0A7X2N2V0_9FIRM</name>
<dbReference type="AlphaFoldDB" id="A0A7X2N2V0"/>
<dbReference type="PANTHER" id="PTHR43135:SF3">
    <property type="entry name" value="ALPHA-D-RIBOSE 1-METHYLPHOSPHONATE 5-TRIPHOSPHATE DIPHOSPHATASE"/>
    <property type="match status" value="1"/>
</dbReference>
<dbReference type="SUPFAM" id="SSF51556">
    <property type="entry name" value="Metallo-dependent hydrolases"/>
    <property type="match status" value="1"/>
</dbReference>
<organism evidence="2 3">
    <name type="scientific">Floccifex porci</name>
    <dbReference type="NCBI Taxonomy" id="2606629"/>
    <lineage>
        <taxon>Bacteria</taxon>
        <taxon>Bacillati</taxon>
        <taxon>Bacillota</taxon>
        <taxon>Erysipelotrichia</taxon>
        <taxon>Erysipelotrichales</taxon>
        <taxon>Erysipelotrichaceae</taxon>
        <taxon>Floccifex</taxon>
    </lineage>
</organism>
<dbReference type="PANTHER" id="PTHR43135">
    <property type="entry name" value="ALPHA-D-RIBOSE 1-METHYLPHOSPHONATE 5-TRIPHOSPHATE DIPHOSPHATASE"/>
    <property type="match status" value="1"/>
</dbReference>
<keyword evidence="2" id="KW-0378">Hydrolase</keyword>
<comment type="caution">
    <text evidence="2">The sequence shown here is derived from an EMBL/GenBank/DDBJ whole genome shotgun (WGS) entry which is preliminary data.</text>
</comment>
<accession>A0A7X2N2V0</accession>
<evidence type="ECO:0000313" key="2">
    <source>
        <dbReference type="EMBL" id="MSS01454.1"/>
    </source>
</evidence>
<evidence type="ECO:0000259" key="1">
    <source>
        <dbReference type="Pfam" id="PF01979"/>
    </source>
</evidence>
<dbReference type="GO" id="GO:0016810">
    <property type="term" value="F:hydrolase activity, acting on carbon-nitrogen (but not peptide) bonds"/>
    <property type="evidence" value="ECO:0007669"/>
    <property type="project" value="InterPro"/>
</dbReference>
<dbReference type="CDD" id="cd01299">
    <property type="entry name" value="Met_dep_hydrolase_A"/>
    <property type="match status" value="1"/>
</dbReference>
<dbReference type="EMBL" id="VUMM01000007">
    <property type="protein sequence ID" value="MSS01454.1"/>
    <property type="molecule type" value="Genomic_DNA"/>
</dbReference>
<dbReference type="InterPro" id="IPR051781">
    <property type="entry name" value="Metallo-dep_Hydrolase"/>
</dbReference>
<dbReference type="Pfam" id="PF01979">
    <property type="entry name" value="Amidohydro_1"/>
    <property type="match status" value="1"/>
</dbReference>
<dbReference type="Gene3D" id="3.20.20.140">
    <property type="entry name" value="Metal-dependent hydrolases"/>
    <property type="match status" value="1"/>
</dbReference>
<dbReference type="RefSeq" id="WP_154459989.1">
    <property type="nucleotide sequence ID" value="NZ_VUMM01000007.1"/>
</dbReference>
<evidence type="ECO:0000313" key="3">
    <source>
        <dbReference type="Proteomes" id="UP000470082"/>
    </source>
</evidence>
<reference evidence="2 3" key="1">
    <citation type="submission" date="2019-08" db="EMBL/GenBank/DDBJ databases">
        <title>In-depth cultivation of the pig gut microbiome towards novel bacterial diversity and tailored functional studies.</title>
        <authorList>
            <person name="Wylensek D."/>
            <person name="Hitch T.C.A."/>
            <person name="Clavel T."/>
        </authorList>
    </citation>
    <scope>NUCLEOTIDE SEQUENCE [LARGE SCALE GENOMIC DNA]</scope>
    <source>
        <strain evidence="2 3">LKV-178-WT-2G</strain>
    </source>
</reference>
<dbReference type="InterPro" id="IPR032466">
    <property type="entry name" value="Metal_Hydrolase"/>
</dbReference>
<gene>
    <name evidence="2" type="ORF">FYJ50_04965</name>
</gene>
<proteinExistence type="predicted"/>
<dbReference type="Gene3D" id="2.30.40.10">
    <property type="entry name" value="Urease, subunit C, domain 1"/>
    <property type="match status" value="1"/>
</dbReference>